<dbReference type="Proteomes" id="UP001221898">
    <property type="component" value="Unassembled WGS sequence"/>
</dbReference>
<feature type="compositionally biased region" description="Polar residues" evidence="1">
    <location>
        <begin position="47"/>
        <end position="58"/>
    </location>
</feature>
<evidence type="ECO:0000313" key="3">
    <source>
        <dbReference type="Proteomes" id="UP001221898"/>
    </source>
</evidence>
<feature type="region of interest" description="Disordered" evidence="1">
    <location>
        <begin position="36"/>
        <end position="58"/>
    </location>
</feature>
<name>A0AAD7WP99_9TELE</name>
<protein>
    <submittedName>
        <fullName evidence="2">Uncharacterized protein</fullName>
    </submittedName>
</protein>
<dbReference type="AlphaFoldDB" id="A0AAD7WP99"/>
<evidence type="ECO:0000256" key="1">
    <source>
        <dbReference type="SAM" id="MobiDB-lite"/>
    </source>
</evidence>
<gene>
    <name evidence="2" type="ORF">AAFF_G00340500</name>
</gene>
<accession>A0AAD7WP99</accession>
<keyword evidence="3" id="KW-1185">Reference proteome</keyword>
<proteinExistence type="predicted"/>
<comment type="caution">
    <text evidence="2">The sequence shown here is derived from an EMBL/GenBank/DDBJ whole genome shotgun (WGS) entry which is preliminary data.</text>
</comment>
<feature type="compositionally biased region" description="Polar residues" evidence="1">
    <location>
        <begin position="78"/>
        <end position="92"/>
    </location>
</feature>
<feature type="region of interest" description="Disordered" evidence="1">
    <location>
        <begin position="78"/>
        <end position="106"/>
    </location>
</feature>
<organism evidence="2 3">
    <name type="scientific">Aldrovandia affinis</name>
    <dbReference type="NCBI Taxonomy" id="143900"/>
    <lineage>
        <taxon>Eukaryota</taxon>
        <taxon>Metazoa</taxon>
        <taxon>Chordata</taxon>
        <taxon>Craniata</taxon>
        <taxon>Vertebrata</taxon>
        <taxon>Euteleostomi</taxon>
        <taxon>Actinopterygii</taxon>
        <taxon>Neopterygii</taxon>
        <taxon>Teleostei</taxon>
        <taxon>Notacanthiformes</taxon>
        <taxon>Halosauridae</taxon>
        <taxon>Aldrovandia</taxon>
    </lineage>
</organism>
<sequence length="106" mass="11117">VHCVTAAPPCAPAGLLWPPRPPAELPHQTHCPVVEGGEDDVMASPHQAHSGQQLQDQCLSPAGRNAVQSIVQSVFTPDSQVKGGWTNSSARPTRTVIGVKPCPRGL</sequence>
<feature type="non-terminal residue" evidence="2">
    <location>
        <position position="106"/>
    </location>
</feature>
<evidence type="ECO:0000313" key="2">
    <source>
        <dbReference type="EMBL" id="KAJ8404277.1"/>
    </source>
</evidence>
<dbReference type="EMBL" id="JAINUG010000054">
    <property type="protein sequence ID" value="KAJ8404277.1"/>
    <property type="molecule type" value="Genomic_DNA"/>
</dbReference>
<reference evidence="2" key="1">
    <citation type="journal article" date="2023" name="Science">
        <title>Genome structures resolve the early diversification of teleost fishes.</title>
        <authorList>
            <person name="Parey E."/>
            <person name="Louis A."/>
            <person name="Montfort J."/>
            <person name="Bouchez O."/>
            <person name="Roques C."/>
            <person name="Iampietro C."/>
            <person name="Lluch J."/>
            <person name="Castinel A."/>
            <person name="Donnadieu C."/>
            <person name="Desvignes T."/>
            <person name="Floi Bucao C."/>
            <person name="Jouanno E."/>
            <person name="Wen M."/>
            <person name="Mejri S."/>
            <person name="Dirks R."/>
            <person name="Jansen H."/>
            <person name="Henkel C."/>
            <person name="Chen W.J."/>
            <person name="Zahm M."/>
            <person name="Cabau C."/>
            <person name="Klopp C."/>
            <person name="Thompson A.W."/>
            <person name="Robinson-Rechavi M."/>
            <person name="Braasch I."/>
            <person name="Lecointre G."/>
            <person name="Bobe J."/>
            <person name="Postlethwait J.H."/>
            <person name="Berthelot C."/>
            <person name="Roest Crollius H."/>
            <person name="Guiguen Y."/>
        </authorList>
    </citation>
    <scope>NUCLEOTIDE SEQUENCE</scope>
    <source>
        <strain evidence="2">NC1722</strain>
    </source>
</reference>